<accession>A0ABD3QAA8</accession>
<dbReference type="AlphaFoldDB" id="A0ABD3QAA8"/>
<dbReference type="EMBL" id="JALLPJ020000257">
    <property type="protein sequence ID" value="KAL3797349.1"/>
    <property type="molecule type" value="Genomic_DNA"/>
</dbReference>
<keyword evidence="3" id="KW-1185">Reference proteome</keyword>
<feature type="region of interest" description="Disordered" evidence="1">
    <location>
        <begin position="423"/>
        <end position="450"/>
    </location>
</feature>
<feature type="region of interest" description="Disordered" evidence="1">
    <location>
        <begin position="1"/>
        <end position="28"/>
    </location>
</feature>
<reference evidence="2 3" key="1">
    <citation type="submission" date="2024-10" db="EMBL/GenBank/DDBJ databases">
        <title>Updated reference genomes for cyclostephanoid diatoms.</title>
        <authorList>
            <person name="Roberts W.R."/>
            <person name="Alverson A.J."/>
        </authorList>
    </citation>
    <scope>NUCLEOTIDE SEQUENCE [LARGE SCALE GENOMIC DNA]</scope>
    <source>
        <strain evidence="2 3">AJA010-31</strain>
    </source>
</reference>
<sequence length="663" mass="72027">MVTARKSAHDGTEESGGNNNRGASSATNMASEEEIFSLGAHEAGQEAATGNQGAVLTPGFFELDPSPQNTVQRVLFGANTPQGGGTNFQRIQHLVANAWAGARGDQGGANNMIGGADAMTGGAIEMLGGANTMTAEDNNFMQGMTGTDDNAAARGNNAINLLGGLVGAQQGLGGAINRATPVGATTGGHYGPNNGGEQRKQATLQAGAAQARATRRGKKDEFKEEVLTQGRTIKTFSVVQGTTPVIKVVHCVSKFADAEGPEDISGRIVGFHGDRTKYGPPSALLLPKINAWAWKKAINAPLAWETWLQQDGNAKKLWTPWQDHEEFELPHMLQVPAIVAKFIMEETRVAKDVYDFVSDLPFQDDSPLVPADLEFLKLWFLATGQYQGGGNATSPAVALELQPVVTDNGIFQEWKERILISNLGPQGESPTAAPQQQNQQGNGGGGGAMQQQALGMAQHLNLLTQFMVQQESERHQARERDRQKKKAPYSRFNVAKLLGYVGVDKYTKLPPIWNEFLESDDHDDHRGMLEARMETWFRRKGKAMPKGIYFTKEQMKQITSIKFSPGGAIGVLETAAQGVSNAICLPRTIGAIQNIQRFESVYDKARQNLTLKEVQRKDKGLPIEPPSTLDELQKNVEVFKSSAQSTSPRIWDLRIVKNLQMER</sequence>
<name>A0ABD3QAA8_9STRA</name>
<proteinExistence type="predicted"/>
<organism evidence="2 3">
    <name type="scientific">Cyclotella atomus</name>
    <dbReference type="NCBI Taxonomy" id="382360"/>
    <lineage>
        <taxon>Eukaryota</taxon>
        <taxon>Sar</taxon>
        <taxon>Stramenopiles</taxon>
        <taxon>Ochrophyta</taxon>
        <taxon>Bacillariophyta</taxon>
        <taxon>Coscinodiscophyceae</taxon>
        <taxon>Thalassiosirophycidae</taxon>
        <taxon>Stephanodiscales</taxon>
        <taxon>Stephanodiscaceae</taxon>
        <taxon>Cyclotella</taxon>
    </lineage>
</organism>
<feature type="compositionally biased region" description="Polar residues" evidence="1">
    <location>
        <begin position="15"/>
        <end position="28"/>
    </location>
</feature>
<evidence type="ECO:0000313" key="3">
    <source>
        <dbReference type="Proteomes" id="UP001530400"/>
    </source>
</evidence>
<evidence type="ECO:0000256" key="1">
    <source>
        <dbReference type="SAM" id="MobiDB-lite"/>
    </source>
</evidence>
<gene>
    <name evidence="2" type="ORF">ACHAWO_005508</name>
</gene>
<protein>
    <submittedName>
        <fullName evidence="2">Uncharacterized protein</fullName>
    </submittedName>
</protein>
<comment type="caution">
    <text evidence="2">The sequence shown here is derived from an EMBL/GenBank/DDBJ whole genome shotgun (WGS) entry which is preliminary data.</text>
</comment>
<evidence type="ECO:0000313" key="2">
    <source>
        <dbReference type="EMBL" id="KAL3797349.1"/>
    </source>
</evidence>
<dbReference type="Proteomes" id="UP001530400">
    <property type="component" value="Unassembled WGS sequence"/>
</dbReference>